<dbReference type="AlphaFoldDB" id="A0A2S4HDY8"/>
<dbReference type="Proteomes" id="UP000237222">
    <property type="component" value="Unassembled WGS sequence"/>
</dbReference>
<proteinExistence type="predicted"/>
<protein>
    <submittedName>
        <fullName evidence="1">Uncharacterized protein</fullName>
    </submittedName>
</protein>
<evidence type="ECO:0000313" key="1">
    <source>
        <dbReference type="EMBL" id="POP52204.1"/>
    </source>
</evidence>
<gene>
    <name evidence="1" type="ORF">C0068_14490</name>
</gene>
<name>A0A2S4HDY8_9GAMM</name>
<organism evidence="1 2">
    <name type="scientific">Zhongshania marina</name>
    <dbReference type="NCBI Taxonomy" id="2304603"/>
    <lineage>
        <taxon>Bacteria</taxon>
        <taxon>Pseudomonadati</taxon>
        <taxon>Pseudomonadota</taxon>
        <taxon>Gammaproteobacteria</taxon>
        <taxon>Cellvibrionales</taxon>
        <taxon>Spongiibacteraceae</taxon>
        <taxon>Zhongshania</taxon>
    </lineage>
</organism>
<sequence>MITCDTLARANRGQRPLLHDGMVVFVGGRAEADRITHKTMSEANRITRNTLVRSNRGQAPAPTRGALVFVGGRA</sequence>
<dbReference type="EMBL" id="PQGG01000031">
    <property type="protein sequence ID" value="POP52204.1"/>
    <property type="molecule type" value="Genomic_DNA"/>
</dbReference>
<reference evidence="1" key="1">
    <citation type="submission" date="2018-01" db="EMBL/GenBank/DDBJ databases">
        <authorList>
            <person name="Yu X.-D."/>
        </authorList>
    </citation>
    <scope>NUCLEOTIDE SEQUENCE</scope>
    <source>
        <strain evidence="1">ZX-21</strain>
    </source>
</reference>
<accession>A0A2S4HDY8</accession>
<evidence type="ECO:0000313" key="2">
    <source>
        <dbReference type="Proteomes" id="UP000237222"/>
    </source>
</evidence>
<comment type="caution">
    <text evidence="1">The sequence shown here is derived from an EMBL/GenBank/DDBJ whole genome shotgun (WGS) entry which is preliminary data.</text>
</comment>